<dbReference type="RefSeq" id="XP_025381769.1">
    <property type="nucleotide sequence ID" value="XM_025532561.1"/>
</dbReference>
<evidence type="ECO:0000256" key="1">
    <source>
        <dbReference type="SAM" id="SignalP"/>
    </source>
</evidence>
<evidence type="ECO:0000313" key="2">
    <source>
        <dbReference type="EMBL" id="PWY61671.1"/>
    </source>
</evidence>
<keyword evidence="3" id="KW-1185">Reference proteome</keyword>
<dbReference type="EMBL" id="MSFU01000070">
    <property type="protein sequence ID" value="PWY61671.1"/>
    <property type="molecule type" value="Genomic_DNA"/>
</dbReference>
<feature type="signal peptide" evidence="1">
    <location>
        <begin position="1"/>
        <end position="23"/>
    </location>
</feature>
<protein>
    <recommendedName>
        <fullName evidence="4">Secreted protein</fullName>
    </recommendedName>
</protein>
<accession>A0A317UJ10</accession>
<sequence length="73" mass="8108">MTGGYLILLPLAARFFLLARISSHPVAPIAEKHTISSYCFHRSPAHPVLSDRLRLLRACSDLLSEQKAARGEH</sequence>
<gene>
    <name evidence="2" type="ORF">BO83DRAFT_383830</name>
</gene>
<dbReference type="Proteomes" id="UP000246171">
    <property type="component" value="Unassembled WGS sequence"/>
</dbReference>
<dbReference type="GeneID" id="37054523"/>
<evidence type="ECO:0008006" key="4">
    <source>
        <dbReference type="Google" id="ProtNLM"/>
    </source>
</evidence>
<dbReference type="VEuPathDB" id="FungiDB:BO83DRAFT_383830"/>
<organism evidence="2 3">
    <name type="scientific">Aspergillus eucalypticola (strain CBS 122712 / IBT 29274)</name>
    <dbReference type="NCBI Taxonomy" id="1448314"/>
    <lineage>
        <taxon>Eukaryota</taxon>
        <taxon>Fungi</taxon>
        <taxon>Dikarya</taxon>
        <taxon>Ascomycota</taxon>
        <taxon>Pezizomycotina</taxon>
        <taxon>Eurotiomycetes</taxon>
        <taxon>Eurotiomycetidae</taxon>
        <taxon>Eurotiales</taxon>
        <taxon>Aspergillaceae</taxon>
        <taxon>Aspergillus</taxon>
        <taxon>Aspergillus subgen. Circumdati</taxon>
    </lineage>
</organism>
<keyword evidence="1" id="KW-0732">Signal</keyword>
<proteinExistence type="predicted"/>
<reference evidence="2" key="1">
    <citation type="submission" date="2016-12" db="EMBL/GenBank/DDBJ databases">
        <title>The genomes of Aspergillus section Nigri reveals drivers in fungal speciation.</title>
        <authorList>
            <consortium name="DOE Joint Genome Institute"/>
            <person name="Vesth T.C."/>
            <person name="Nybo J."/>
            <person name="Theobald S."/>
            <person name="Brandl J."/>
            <person name="Frisvad J.C."/>
            <person name="Nielsen K.F."/>
            <person name="Lyhne E.K."/>
            <person name="Kogle M.E."/>
            <person name="Kuo A."/>
            <person name="Riley R."/>
            <person name="Clum A."/>
            <person name="Nolan M."/>
            <person name="Lipzen A."/>
            <person name="Salamov A."/>
            <person name="Henrissat B."/>
            <person name="Wiebenga A."/>
            <person name="De vries R.P."/>
            <person name="Grigoriev I.V."/>
            <person name="Mortensen U.H."/>
            <person name="Andersen M.R."/>
            <person name="Baker S.E."/>
        </authorList>
    </citation>
    <scope>NUCLEOTIDE SEQUENCE</scope>
    <source>
        <strain evidence="2">CBS 122712</strain>
    </source>
</reference>
<name>A0A317UJ10_ASPEC</name>
<feature type="chain" id="PRO_5016299818" description="Secreted protein" evidence="1">
    <location>
        <begin position="24"/>
        <end position="73"/>
    </location>
</feature>
<evidence type="ECO:0000313" key="3">
    <source>
        <dbReference type="Proteomes" id="UP000246171"/>
    </source>
</evidence>
<comment type="caution">
    <text evidence="2">The sequence shown here is derived from an EMBL/GenBank/DDBJ whole genome shotgun (WGS) entry which is preliminary data.</text>
</comment>
<dbReference type="AlphaFoldDB" id="A0A317UJ10"/>